<proteinExistence type="predicted"/>
<dbReference type="SUPFAM" id="SSF49899">
    <property type="entry name" value="Concanavalin A-like lectins/glucanases"/>
    <property type="match status" value="1"/>
</dbReference>
<sequence length="2260" mass="263065">MRRSSTGTSILKTEGDEPIADRFSSALHLFTKTYDFLEIENMKFYIPNIPKKNLQLISYDVNNIYECITRIQNTQNLFTFSPQFLSISVSMNSVAGLICNAFGWLLTPIDDSFVDDFFLLFNSLVTSLYVEFNESILLSLHMCLTYYYKQGFSQIPQKSLTQLLTIFLHMNKFSKNHISFISIMLCDRDNYEEIVVTLIHLVNQIKGTTDYDFRYIINMSTPYFLNLNVNSIDLFLQIALHTNQYDIYDSFIELSHKVYDLFKSASNRSYFELKNYKIYELEAYQLQPDDILSLPLDLRCIHPSDIESKLKLDEFFSEEQLRIIGVVQPIIDCPKESIPVTFLSEFTYKLNVERDVSCTNELFMFLCSLLVCMNNKFIPTVVSDAIYSSAQLSPFFTIFSNKNEQVNFIRQSLFQGIINKWPYLLEHIIFESEKYPLLFAEHVIRLHGQKEQSQVDFIVNKRFFESSIRVISYLIHLKTENEAWFSILIFLIEEMKKKRQLFTAFSSQTFVTCFMLLSFHPLTSQYVFSSFTDIMVLPDRDENIISCIHSFYFYLLSYYNNQQPSFYHFISICLSNLISHLSYFTDLIDYFIDLEKPILNLFFFSPTREILCVVLSFVALTQVKHTGKVITIENRSLFSTSMKKAEPNGASDQTISFMISLMANNKSISGKDSMFILQNEIILLLFISVMGTKSILFFGDLCKFSNTNIIQCHKGELDLLIIKAIKSFPNDFEFRGFNFQNNILKSDIENFFTILNYMCQSISSKQVCYQYLSLSIPKPNCEIDSLPINYLNIALAQCCHNHNPTILFQKPSEYKQFLDFKTEEIKNGFSFCFWINIDFSIRFSLNIQPLIFSLADDSSSSIILYLKGNSLIAQICGPNLVPTSVTLSMNVPPSEWVFVTFCYSPKDDNTSHLLLYINGEQPILTIIKDPNFKTQNFFVQIGGYCNSDAPKYTKSVICILAECHLYFSVLNQSEIINLMNHGTIENVTDRLPKLPTKINDYFRPIYDLSSNYKFTKTIIPFFMLDNLSSNYIESVIDLIKRCGGLSSGKYQIVSYLMKKHVKTLNYDIYLRFTYLLSEISDVSCRRSLMKEILLNLELWMVCSNKNLQKIVDHWYQNLCEDDNELWTVLTFKDILNIMRVYLWYHPIEKDFILGTKPERLRNPDINVRNIRMSLFKLLSNYPQQLWTKEDLEFLISHITSLPDIEQQIDLLQLLPMFSKHKDSVNISEFLFSLLNKPIPMLFCAVVRSMLQFLPKMKGEISRRLIYHVSKEHCTLEMLLQLRAMPDEYSYTFPVICYIAHVINNVDECVKTVSILKDMSKDHNFCLRVINCPYWYIWPIILAMRIPEEKQVEAVILLHLIYIQSPNVELLDEIIAFLDVVQLEKSDMSIFTFRFLHLLCNVEIVDWKLEEKIELVHRCAKFLFFQFCQNGFVNTALKLSFLESPFKNETIFRQNKVEFFITDISSLLSLLKKATNLPRLVFCVDLCDNGHSILYSSLASAIVYVLQTIPEENKTTTLQTIKKLCEFFLKNYNQQTILDRNNEMKSLMSSFGFFVNTMINSYPRRVYEIISKMYSYINTCFQSETAQTVKNISTVSYLKLHEYCLSDKSEKLKTELKVWKFLRKTVNEISIWKDYSDKNFERIDLTINNFMQNDTKWWPKAPKYNFSFTFNDQTENLIKTKCKRYKINQTYNVIFVLFNNRFILTSKNKTREYETAKIKYVFSHCFKAETGVEIILTTGDTFLLDFSPHKSSLIIKGISKCQIPNCQYIHLYKNIGNAMSENSNLTAKWLNNEISNYEYLMLLNFIAGRSFNDYIKYPLLPRLTNPSSKIAMRDFNTDPPVSVMTEKWLPFLRFTQPLITANSNSDISMSSENIRLSLDESSASEASFYENKDFSVFCPDFEDFESALNSPVLEFSPPFFGCGILFKNLQLPNYCKNDPNLYVFINKLILESDYVSKRLNEWIDLVFGVNQCVKNLPQLFFIKHDIKKVNENTKAFNFQTNISHLIASTICSISHSSVKINCITMKQNIQIKINVENGDIDYKINDRNNESVFVIPDKKGFVSLDFVPDSYHVNEYAVYGTTNKSAFIFYNNKTKKIDPILPHDTHIFVLEEETGSMRVCSKSNLLVYLDCKMIVRHSIQLEENPISINCSKNLLTGVLFSTSFVLFDCCGNVLFRILLPPKHNLNKVIFDGDVFGAFGNNSLAYFPFNINKSEIECRIFNFQNDICIQSCCIWLSNKSFYTFSAHGALNIIPFSAFSLFV</sequence>
<dbReference type="InParanoid" id="A2ES48"/>
<dbReference type="InterPro" id="IPR000409">
    <property type="entry name" value="BEACH_dom"/>
</dbReference>
<dbReference type="InterPro" id="IPR036372">
    <property type="entry name" value="BEACH_dom_sf"/>
</dbReference>
<keyword evidence="3" id="KW-1185">Reference proteome</keyword>
<dbReference type="PANTHER" id="PTHR13743">
    <property type="entry name" value="BEIGE/BEACH-RELATED"/>
    <property type="match status" value="1"/>
</dbReference>
<name>A2ES48_TRIV3</name>
<dbReference type="VEuPathDB" id="TrichDB:TVAGG3_0648270"/>
<evidence type="ECO:0000313" key="2">
    <source>
        <dbReference type="EMBL" id="EAY04485.1"/>
    </source>
</evidence>
<dbReference type="Gene3D" id="2.60.120.200">
    <property type="match status" value="1"/>
</dbReference>
<dbReference type="KEGG" id="tva:75663106"/>
<protein>
    <submittedName>
        <fullName evidence="2">Beige/BEACH domain containing protein</fullName>
    </submittedName>
</protein>
<dbReference type="Pfam" id="PF13385">
    <property type="entry name" value="Laminin_G_3"/>
    <property type="match status" value="1"/>
</dbReference>
<dbReference type="STRING" id="5722.A2ES48"/>
<feature type="domain" description="BEACH" evidence="1">
    <location>
        <begin position="1785"/>
        <end position="1987"/>
    </location>
</feature>
<dbReference type="VEuPathDB" id="TrichDB:TVAGG3_0612380"/>
<reference evidence="2" key="2">
    <citation type="journal article" date="2007" name="Science">
        <title>Draft genome sequence of the sexually transmitted pathogen Trichomonas vaginalis.</title>
        <authorList>
            <person name="Carlton J.M."/>
            <person name="Hirt R.P."/>
            <person name="Silva J.C."/>
            <person name="Delcher A.L."/>
            <person name="Schatz M."/>
            <person name="Zhao Q."/>
            <person name="Wortman J.R."/>
            <person name="Bidwell S.L."/>
            <person name="Alsmark U.C.M."/>
            <person name="Besteiro S."/>
            <person name="Sicheritz-Ponten T."/>
            <person name="Noel C.J."/>
            <person name="Dacks J.B."/>
            <person name="Foster P.G."/>
            <person name="Simillion C."/>
            <person name="Van de Peer Y."/>
            <person name="Miranda-Saavedra D."/>
            <person name="Barton G.J."/>
            <person name="Westrop G.D."/>
            <person name="Mueller S."/>
            <person name="Dessi D."/>
            <person name="Fiori P.L."/>
            <person name="Ren Q."/>
            <person name="Paulsen I."/>
            <person name="Zhang H."/>
            <person name="Bastida-Corcuera F.D."/>
            <person name="Simoes-Barbosa A."/>
            <person name="Brown M.T."/>
            <person name="Hayes R.D."/>
            <person name="Mukherjee M."/>
            <person name="Okumura C.Y."/>
            <person name="Schneider R."/>
            <person name="Smith A.J."/>
            <person name="Vanacova S."/>
            <person name="Villalvazo M."/>
            <person name="Haas B.J."/>
            <person name="Pertea M."/>
            <person name="Feldblyum T.V."/>
            <person name="Utterback T.R."/>
            <person name="Shu C.L."/>
            <person name="Osoegawa K."/>
            <person name="de Jong P.J."/>
            <person name="Hrdy I."/>
            <person name="Horvathova L."/>
            <person name="Zubacova Z."/>
            <person name="Dolezal P."/>
            <person name="Malik S.B."/>
            <person name="Logsdon J.M. Jr."/>
            <person name="Henze K."/>
            <person name="Gupta A."/>
            <person name="Wang C.C."/>
            <person name="Dunne R.L."/>
            <person name="Upcroft J.A."/>
            <person name="Upcroft P."/>
            <person name="White O."/>
            <person name="Salzberg S.L."/>
            <person name="Tang P."/>
            <person name="Chiu C.-H."/>
            <person name="Lee Y.-S."/>
            <person name="Embley T.M."/>
            <person name="Coombs G.H."/>
            <person name="Mottram J.C."/>
            <person name="Tachezy J."/>
            <person name="Fraser-Liggett C.M."/>
            <person name="Johnson P.J."/>
        </authorList>
    </citation>
    <scope>NUCLEOTIDE SEQUENCE [LARGE SCALE GENOMIC DNA]</scope>
    <source>
        <strain evidence="2">G3</strain>
    </source>
</reference>
<dbReference type="VEuPathDB" id="TrichDB:TVAG_453020"/>
<dbReference type="PANTHER" id="PTHR13743:SF112">
    <property type="entry name" value="BEACH DOMAIN-CONTAINING PROTEIN"/>
    <property type="match status" value="1"/>
</dbReference>
<accession>A2ES48</accession>
<dbReference type="InterPro" id="IPR050865">
    <property type="entry name" value="BEACH_Domain"/>
</dbReference>
<dbReference type="SMART" id="SM01026">
    <property type="entry name" value="Beach"/>
    <property type="match status" value="1"/>
</dbReference>
<dbReference type="OMA" id="TICSISH"/>
<dbReference type="EMBL" id="DS113473">
    <property type="protein sequence ID" value="EAY04485.1"/>
    <property type="molecule type" value="Genomic_DNA"/>
</dbReference>
<gene>
    <name evidence="2" type="ORF">TVAG_453020</name>
</gene>
<dbReference type="Proteomes" id="UP000001542">
    <property type="component" value="Unassembled WGS sequence"/>
</dbReference>
<organism evidence="2 3">
    <name type="scientific">Trichomonas vaginalis (strain ATCC PRA-98 / G3)</name>
    <dbReference type="NCBI Taxonomy" id="412133"/>
    <lineage>
        <taxon>Eukaryota</taxon>
        <taxon>Metamonada</taxon>
        <taxon>Parabasalia</taxon>
        <taxon>Trichomonadida</taxon>
        <taxon>Trichomonadidae</taxon>
        <taxon>Trichomonas</taxon>
    </lineage>
</organism>
<dbReference type="InterPro" id="IPR013320">
    <property type="entry name" value="ConA-like_dom_sf"/>
</dbReference>
<dbReference type="VEuPathDB" id="TrichDB:TVAGG3_0356000"/>
<reference evidence="2" key="1">
    <citation type="submission" date="2006-10" db="EMBL/GenBank/DDBJ databases">
        <authorList>
            <person name="Amadeo P."/>
            <person name="Zhao Q."/>
            <person name="Wortman J."/>
            <person name="Fraser-Liggett C."/>
            <person name="Carlton J."/>
        </authorList>
    </citation>
    <scope>NUCLEOTIDE SEQUENCE</scope>
    <source>
        <strain evidence="2">G3</strain>
    </source>
</reference>
<dbReference type="eggNOG" id="KOG1786">
    <property type="taxonomic scope" value="Eukaryota"/>
</dbReference>
<dbReference type="Pfam" id="PF02138">
    <property type="entry name" value="Beach"/>
    <property type="match status" value="2"/>
</dbReference>
<evidence type="ECO:0000313" key="3">
    <source>
        <dbReference type="Proteomes" id="UP000001542"/>
    </source>
</evidence>
<dbReference type="OrthoDB" id="29306at2759"/>
<dbReference type="SUPFAM" id="SSF81837">
    <property type="entry name" value="BEACH domain"/>
    <property type="match status" value="1"/>
</dbReference>
<dbReference type="Gene3D" id="1.10.1540.10">
    <property type="entry name" value="BEACH domain"/>
    <property type="match status" value="2"/>
</dbReference>
<evidence type="ECO:0000259" key="1">
    <source>
        <dbReference type="SMART" id="SM01026"/>
    </source>
</evidence>